<dbReference type="InterPro" id="IPR005259">
    <property type="entry name" value="PriA"/>
</dbReference>
<feature type="binding site" evidence="11">
    <location>
        <position position="488"/>
    </location>
    <ligand>
        <name>Zn(2+)</name>
        <dbReference type="ChEBI" id="CHEBI:29105"/>
        <label>1</label>
    </ligand>
</feature>
<dbReference type="Pfam" id="PF18319">
    <property type="entry name" value="Zn_ribbon_PriA"/>
    <property type="match status" value="1"/>
</dbReference>
<dbReference type="PROSITE" id="PS51194">
    <property type="entry name" value="HELICASE_CTER"/>
    <property type="match status" value="1"/>
</dbReference>
<feature type="binding site" evidence="11">
    <location>
        <position position="515"/>
    </location>
    <ligand>
        <name>Zn(2+)</name>
        <dbReference type="ChEBI" id="CHEBI:29105"/>
        <label>2</label>
    </ligand>
</feature>
<dbReference type="SMART" id="SM00487">
    <property type="entry name" value="DEXDc"/>
    <property type="match status" value="1"/>
</dbReference>
<keyword evidence="8 11" id="KW-0067">ATP-binding</keyword>
<dbReference type="GO" id="GO:0003677">
    <property type="term" value="F:DNA binding"/>
    <property type="evidence" value="ECO:0007669"/>
    <property type="project" value="UniProtKB-UniRule"/>
</dbReference>
<keyword evidence="6 11" id="KW-0347">Helicase</keyword>
<dbReference type="Pfam" id="PF00271">
    <property type="entry name" value="Helicase_C"/>
    <property type="match status" value="1"/>
</dbReference>
<dbReference type="PANTHER" id="PTHR30580">
    <property type="entry name" value="PRIMOSOMAL PROTEIN N"/>
    <property type="match status" value="1"/>
</dbReference>
<dbReference type="GO" id="GO:0006269">
    <property type="term" value="P:DNA replication, synthesis of primer"/>
    <property type="evidence" value="ECO:0007669"/>
    <property type="project" value="UniProtKB-KW"/>
</dbReference>
<feature type="binding site" evidence="11">
    <location>
        <position position="497"/>
    </location>
    <ligand>
        <name>Zn(2+)</name>
        <dbReference type="ChEBI" id="CHEBI:29105"/>
        <label>2</label>
    </ligand>
</feature>
<dbReference type="eggNOG" id="COG1198">
    <property type="taxonomic scope" value="Bacteria"/>
</dbReference>
<keyword evidence="5 11" id="KW-0378">Hydrolase</keyword>
<comment type="similarity">
    <text evidence="11">Belongs to the helicase family. PriA subfamily.</text>
</comment>
<gene>
    <name evidence="11" type="primary">priA</name>
    <name evidence="14" type="ORF">Desaf_3279</name>
</gene>
<evidence type="ECO:0000256" key="1">
    <source>
        <dbReference type="ARBA" id="ARBA00022515"/>
    </source>
</evidence>
<keyword evidence="10 11" id="KW-0413">Isomerase</keyword>
<dbReference type="InterPro" id="IPR027417">
    <property type="entry name" value="P-loop_NTPase"/>
</dbReference>
<dbReference type="InterPro" id="IPR014001">
    <property type="entry name" value="Helicase_ATP-bd"/>
</dbReference>
<comment type="function">
    <text evidence="11">Initiates the restart of stalled replication forks, which reloads the replicative helicase on sites other than the origin of replication. Recognizes and binds to abandoned replication forks and remodels them to uncover a helicase loading site. Promotes assembly of the primosome at these replication forks.</text>
</comment>
<evidence type="ECO:0000256" key="9">
    <source>
        <dbReference type="ARBA" id="ARBA00023125"/>
    </source>
</evidence>
<feature type="binding site" evidence="11">
    <location>
        <position position="485"/>
    </location>
    <ligand>
        <name>Zn(2+)</name>
        <dbReference type="ChEBI" id="CHEBI:29105"/>
        <label>1</label>
    </ligand>
</feature>
<dbReference type="KEGG" id="daf:Desaf_3279"/>
<dbReference type="GO" id="GO:0006302">
    <property type="term" value="P:double-strand break repair"/>
    <property type="evidence" value="ECO:0007669"/>
    <property type="project" value="InterPro"/>
</dbReference>
<dbReference type="HAMAP" id="MF_00983">
    <property type="entry name" value="PriA"/>
    <property type="match status" value="1"/>
</dbReference>
<dbReference type="InterPro" id="IPR041222">
    <property type="entry name" value="PriA_3primeBD"/>
</dbReference>
<feature type="domain" description="Helicase C-terminal" evidence="13">
    <location>
        <begin position="517"/>
        <end position="675"/>
    </location>
</feature>
<dbReference type="GO" id="GO:0008270">
    <property type="term" value="F:zinc ion binding"/>
    <property type="evidence" value="ECO:0007669"/>
    <property type="project" value="UniProtKB-UniRule"/>
</dbReference>
<protein>
    <recommendedName>
        <fullName evidence="11">Replication restart protein PriA</fullName>
    </recommendedName>
    <alternativeName>
        <fullName evidence="11">ATP-dependent DNA helicase PriA</fullName>
        <ecNumber evidence="11">5.6.2.4</ecNumber>
    </alternativeName>
    <alternativeName>
        <fullName evidence="11">DNA 3'-5' helicase PriA</fullName>
    </alternativeName>
</protein>
<dbReference type="InterPro" id="IPR041236">
    <property type="entry name" value="PriA_C"/>
</dbReference>
<comment type="subunit">
    <text evidence="11">Component of the replication restart primosome.</text>
</comment>
<organism evidence="14 15">
    <name type="scientific">Desulfocurvibacter africanus subsp. africanus str. Walvis Bay</name>
    <dbReference type="NCBI Taxonomy" id="690850"/>
    <lineage>
        <taxon>Bacteria</taxon>
        <taxon>Pseudomonadati</taxon>
        <taxon>Thermodesulfobacteriota</taxon>
        <taxon>Desulfovibrionia</taxon>
        <taxon>Desulfovibrionales</taxon>
        <taxon>Desulfovibrionaceae</taxon>
        <taxon>Desulfocurvibacter</taxon>
    </lineage>
</organism>
<dbReference type="InterPro" id="IPR001650">
    <property type="entry name" value="Helicase_C-like"/>
</dbReference>
<keyword evidence="4 11" id="KW-0547">Nucleotide-binding</keyword>
<dbReference type="InterPro" id="IPR011545">
    <property type="entry name" value="DEAD/DEAH_box_helicase_dom"/>
</dbReference>
<dbReference type="PROSITE" id="PS51192">
    <property type="entry name" value="HELICASE_ATP_BIND_1"/>
    <property type="match status" value="1"/>
</dbReference>
<evidence type="ECO:0000256" key="5">
    <source>
        <dbReference type="ARBA" id="ARBA00022801"/>
    </source>
</evidence>
<dbReference type="Gene3D" id="3.40.50.300">
    <property type="entry name" value="P-loop containing nucleotide triphosphate hydrolases"/>
    <property type="match status" value="2"/>
</dbReference>
<dbReference type="GO" id="GO:0043138">
    <property type="term" value="F:3'-5' DNA helicase activity"/>
    <property type="evidence" value="ECO:0007669"/>
    <property type="project" value="UniProtKB-EC"/>
</dbReference>
<comment type="catalytic activity">
    <reaction evidence="11">
        <text>Couples ATP hydrolysis with the unwinding of duplex DNA by translocating in the 3'-5' direction.</text>
        <dbReference type="EC" id="5.6.2.4"/>
    </reaction>
</comment>
<comment type="catalytic activity">
    <reaction evidence="11">
        <text>ATP + H2O = ADP + phosphate + H(+)</text>
        <dbReference type="Rhea" id="RHEA:13065"/>
        <dbReference type="ChEBI" id="CHEBI:15377"/>
        <dbReference type="ChEBI" id="CHEBI:15378"/>
        <dbReference type="ChEBI" id="CHEBI:30616"/>
        <dbReference type="ChEBI" id="CHEBI:43474"/>
        <dbReference type="ChEBI" id="CHEBI:456216"/>
        <dbReference type="EC" id="5.6.2.4"/>
    </reaction>
</comment>
<dbReference type="STRING" id="690850.Desaf_3279"/>
<feature type="binding site" evidence="11">
    <location>
        <position position="528"/>
    </location>
    <ligand>
        <name>Zn(2+)</name>
        <dbReference type="ChEBI" id="CHEBI:29105"/>
        <label>1</label>
    </ligand>
</feature>
<evidence type="ECO:0000256" key="8">
    <source>
        <dbReference type="ARBA" id="ARBA00022840"/>
    </source>
</evidence>
<evidence type="ECO:0000313" key="14">
    <source>
        <dbReference type="EMBL" id="EGJ51569.1"/>
    </source>
</evidence>
<dbReference type="Pfam" id="PF00270">
    <property type="entry name" value="DEAD"/>
    <property type="match status" value="1"/>
</dbReference>
<feature type="binding site" evidence="11">
    <location>
        <position position="512"/>
    </location>
    <ligand>
        <name>Zn(2+)</name>
        <dbReference type="ChEBI" id="CHEBI:29105"/>
        <label>2</label>
    </ligand>
</feature>
<keyword evidence="2 11" id="KW-0235">DNA replication</keyword>
<dbReference type="NCBIfam" id="TIGR00595">
    <property type="entry name" value="priA"/>
    <property type="match status" value="1"/>
</dbReference>
<keyword evidence="9 11" id="KW-0238">DNA-binding</keyword>
<evidence type="ECO:0000256" key="10">
    <source>
        <dbReference type="ARBA" id="ARBA00023235"/>
    </source>
</evidence>
<dbReference type="EMBL" id="CP003221">
    <property type="protein sequence ID" value="EGJ51569.1"/>
    <property type="molecule type" value="Genomic_DNA"/>
</dbReference>
<keyword evidence="1 11" id="KW-0639">Primosome</keyword>
<dbReference type="SUPFAM" id="SSF52540">
    <property type="entry name" value="P-loop containing nucleoside triphosphate hydrolases"/>
    <property type="match status" value="1"/>
</dbReference>
<dbReference type="InterPro" id="IPR042115">
    <property type="entry name" value="PriA_3primeBD_sf"/>
</dbReference>
<dbReference type="RefSeq" id="WP_014261194.1">
    <property type="nucleotide sequence ID" value="NC_016629.1"/>
</dbReference>
<evidence type="ECO:0000256" key="6">
    <source>
        <dbReference type="ARBA" id="ARBA00022806"/>
    </source>
</evidence>
<dbReference type="PANTHER" id="PTHR30580:SF0">
    <property type="entry name" value="PRIMOSOMAL PROTEIN N"/>
    <property type="match status" value="1"/>
</dbReference>
<dbReference type="GO" id="GO:1990077">
    <property type="term" value="C:primosome complex"/>
    <property type="evidence" value="ECO:0007669"/>
    <property type="project" value="UniProtKB-UniRule"/>
</dbReference>
<feature type="binding site" evidence="11">
    <location>
        <position position="525"/>
    </location>
    <ligand>
        <name>Zn(2+)</name>
        <dbReference type="ChEBI" id="CHEBI:29105"/>
        <label>1</label>
    </ligand>
</feature>
<feature type="binding site" evidence="11">
    <location>
        <position position="494"/>
    </location>
    <ligand>
        <name>Zn(2+)</name>
        <dbReference type="ChEBI" id="CHEBI:29105"/>
        <label>2</label>
    </ligand>
</feature>
<evidence type="ECO:0000256" key="11">
    <source>
        <dbReference type="HAMAP-Rule" id="MF_00983"/>
    </source>
</evidence>
<keyword evidence="3 11" id="KW-0479">Metal-binding</keyword>
<dbReference type="GO" id="GO:0005524">
    <property type="term" value="F:ATP binding"/>
    <property type="evidence" value="ECO:0007669"/>
    <property type="project" value="UniProtKB-UniRule"/>
</dbReference>
<comment type="cofactor">
    <cofactor evidence="11">
        <name>Zn(2+)</name>
        <dbReference type="ChEBI" id="CHEBI:29105"/>
    </cofactor>
    <text evidence="11">Binds 2 zinc ions per subunit.</text>
</comment>
<keyword evidence="15" id="KW-1185">Reference proteome</keyword>
<evidence type="ECO:0000256" key="4">
    <source>
        <dbReference type="ARBA" id="ARBA00022741"/>
    </source>
</evidence>
<dbReference type="Pfam" id="PF17764">
    <property type="entry name" value="PriA_3primeBD"/>
    <property type="match status" value="1"/>
</dbReference>
<proteinExistence type="inferred from homology"/>
<dbReference type="GO" id="GO:0006270">
    <property type="term" value="P:DNA replication initiation"/>
    <property type="evidence" value="ECO:0007669"/>
    <property type="project" value="TreeGrafter"/>
</dbReference>
<feature type="domain" description="Helicase ATP-binding" evidence="12">
    <location>
        <begin position="259"/>
        <end position="427"/>
    </location>
</feature>
<evidence type="ECO:0000259" key="12">
    <source>
        <dbReference type="PROSITE" id="PS51192"/>
    </source>
</evidence>
<accession>F3Z3V4</accession>
<evidence type="ECO:0000256" key="3">
    <source>
        <dbReference type="ARBA" id="ARBA00022723"/>
    </source>
</evidence>
<evidence type="ECO:0000313" key="15">
    <source>
        <dbReference type="Proteomes" id="UP000007844"/>
    </source>
</evidence>
<evidence type="ECO:0000256" key="2">
    <source>
        <dbReference type="ARBA" id="ARBA00022705"/>
    </source>
</evidence>
<dbReference type="Gene3D" id="3.40.1440.60">
    <property type="entry name" value="PriA, 3(prime) DNA-binding domain"/>
    <property type="match status" value="1"/>
</dbReference>
<name>F3Z3V4_DESAF</name>
<dbReference type="EC" id="5.6.2.4" evidence="11"/>
<dbReference type="InterPro" id="IPR040498">
    <property type="entry name" value="PriA_CRR"/>
</dbReference>
<sequence length="780" mass="85554">MSALWKAALLRPPFATLTYAAPASLPGEVWRVGLRALAPLGKSLAAVVLVGQEQVPPEGCELRELLWPLEREPLLGQPAVDLAASLAERQLISVGQVLASVIPAGLRSAVMRFSVTGFDFPSVLSARDLAAMESGALQRLAMLWAQGRMRPIERSARDEDYAILKIDPPWPIRPGAVRQSEILEYLHERGAVSKTLLLKSLPKGADAALRGLVKRGLVAIGLPPADQEDEAACAVDVSGPVWPEFTVEQTAALADMTAAMGQRNGQARLLYGITGSGKTMVYLRMAEECLSSGRSAILLAPEVALACSLHRQARERLPGWRVLLVHGYQSPAKRERAFREVAAVREPIVVVGTRSALFLPVRRPGLIVLDEEHDESYKQDERLNYQAKEVAWVLARQTGSLLVLGSATPDVKTFHAAQNGHVPAVRLMQRVGESRLPEVELVDLRAERSSPLAPLSVQALRETVQAGEQAIIMLNRRGYAPLMYCLDCGQTVKCPECSVGLTFHRSRGRLICHYCGHAEEFPMPCPSCGAANYLPLGEGTEQLEEVLAHVLPPETAILRMDRDSTRRQERLEEILREFSSGKAQVLVGTQMLSKGHHFPGVTLVVVADADLGLNMPDYRAAERTFQLLVQVSGRAGRGEKPGRVLVQTRDPGNEFWSHVLAHDYQAFYAQELELRRRYGYPPFSRLALVRASYPLNWEQGAQTLAKLTQALRDEAAARGVRALGPAPAPIAMLRGRKRFHCLLKAADWQSLRSVFAKAHELAPVGGELRLSLDLDPLSML</sequence>
<dbReference type="Pfam" id="PF18074">
    <property type="entry name" value="PriA_C"/>
    <property type="match status" value="1"/>
</dbReference>
<dbReference type="GO" id="GO:0016887">
    <property type="term" value="F:ATP hydrolysis activity"/>
    <property type="evidence" value="ECO:0007669"/>
    <property type="project" value="RHEA"/>
</dbReference>
<dbReference type="Proteomes" id="UP000007844">
    <property type="component" value="Chromosome"/>
</dbReference>
<dbReference type="AlphaFoldDB" id="F3Z3V4"/>
<reference evidence="14 15" key="1">
    <citation type="journal article" date="2011" name="J. Bacteriol.">
        <title>Genome sequence of the mercury-methylating and pleomorphic Desulfovibrio africanus Strain Walvis Bay.</title>
        <authorList>
            <person name="Brown S.D."/>
            <person name="Wall J.D."/>
            <person name="Kucken A.M."/>
            <person name="Gilmour C.C."/>
            <person name="Podar M."/>
            <person name="Brandt C.C."/>
            <person name="Teshima H."/>
            <person name="Detter J.C."/>
            <person name="Han C.S."/>
            <person name="Land M.L."/>
            <person name="Lucas S."/>
            <person name="Han J."/>
            <person name="Pennacchio L."/>
            <person name="Nolan M."/>
            <person name="Pitluck S."/>
            <person name="Woyke T."/>
            <person name="Goodwin L."/>
            <person name="Palumbo A.V."/>
            <person name="Elias D.A."/>
        </authorList>
    </citation>
    <scope>NUCLEOTIDE SEQUENCE [LARGE SCALE GENOMIC DNA]</scope>
    <source>
        <strain evidence="14 15">Walvis Bay</strain>
    </source>
</reference>
<evidence type="ECO:0000256" key="7">
    <source>
        <dbReference type="ARBA" id="ARBA00022833"/>
    </source>
</evidence>
<dbReference type="CDD" id="cd18804">
    <property type="entry name" value="SF2_C_priA"/>
    <property type="match status" value="1"/>
</dbReference>
<dbReference type="GO" id="GO:0006310">
    <property type="term" value="P:DNA recombination"/>
    <property type="evidence" value="ECO:0007669"/>
    <property type="project" value="InterPro"/>
</dbReference>
<evidence type="ECO:0000259" key="13">
    <source>
        <dbReference type="PROSITE" id="PS51194"/>
    </source>
</evidence>
<keyword evidence="7 11" id="KW-0862">Zinc</keyword>
<dbReference type="HOGENOM" id="CLU_013353_4_0_7"/>
<dbReference type="SMART" id="SM00490">
    <property type="entry name" value="HELICc"/>
    <property type="match status" value="1"/>
</dbReference>